<comment type="caution">
    <text evidence="1">The sequence shown here is derived from an EMBL/GenBank/DDBJ whole genome shotgun (WGS) entry which is preliminary data.</text>
</comment>
<dbReference type="Proteomes" id="UP000821866">
    <property type="component" value="Chromosome 1"/>
</dbReference>
<gene>
    <name evidence="1" type="ORF">HPB51_002896</name>
</gene>
<name>A0A9J6EXR1_RHIMP</name>
<dbReference type="AlphaFoldDB" id="A0A9J6EXR1"/>
<protein>
    <submittedName>
        <fullName evidence="1">Uncharacterized protein</fullName>
    </submittedName>
</protein>
<evidence type="ECO:0000313" key="1">
    <source>
        <dbReference type="EMBL" id="KAH8038752.1"/>
    </source>
</evidence>
<reference evidence="1" key="1">
    <citation type="journal article" date="2020" name="Cell">
        <title>Large-Scale Comparative Analyses of Tick Genomes Elucidate Their Genetic Diversity and Vector Capacities.</title>
        <authorList>
            <consortium name="Tick Genome and Microbiome Consortium (TIGMIC)"/>
            <person name="Jia N."/>
            <person name="Wang J."/>
            <person name="Shi W."/>
            <person name="Du L."/>
            <person name="Sun Y."/>
            <person name="Zhan W."/>
            <person name="Jiang J.F."/>
            <person name="Wang Q."/>
            <person name="Zhang B."/>
            <person name="Ji P."/>
            <person name="Bell-Sakyi L."/>
            <person name="Cui X.M."/>
            <person name="Yuan T.T."/>
            <person name="Jiang B.G."/>
            <person name="Yang W.F."/>
            <person name="Lam T.T."/>
            <person name="Chang Q.C."/>
            <person name="Ding S.J."/>
            <person name="Wang X.J."/>
            <person name="Zhu J.G."/>
            <person name="Ruan X.D."/>
            <person name="Zhao L."/>
            <person name="Wei J.T."/>
            <person name="Ye R.Z."/>
            <person name="Que T.C."/>
            <person name="Du C.H."/>
            <person name="Zhou Y.H."/>
            <person name="Cheng J.X."/>
            <person name="Dai P.F."/>
            <person name="Guo W.B."/>
            <person name="Han X.H."/>
            <person name="Huang E.J."/>
            <person name="Li L.F."/>
            <person name="Wei W."/>
            <person name="Gao Y.C."/>
            <person name="Liu J.Z."/>
            <person name="Shao H.Z."/>
            <person name="Wang X."/>
            <person name="Wang C.C."/>
            <person name="Yang T.C."/>
            <person name="Huo Q.B."/>
            <person name="Li W."/>
            <person name="Chen H.Y."/>
            <person name="Chen S.E."/>
            <person name="Zhou L.G."/>
            <person name="Ni X.B."/>
            <person name="Tian J.H."/>
            <person name="Sheng Y."/>
            <person name="Liu T."/>
            <person name="Pan Y.S."/>
            <person name="Xia L.Y."/>
            <person name="Li J."/>
            <person name="Zhao F."/>
            <person name="Cao W.C."/>
        </authorList>
    </citation>
    <scope>NUCLEOTIDE SEQUENCE</scope>
    <source>
        <strain evidence="1">Rmic-2018</strain>
    </source>
</reference>
<evidence type="ECO:0000313" key="2">
    <source>
        <dbReference type="Proteomes" id="UP000821866"/>
    </source>
</evidence>
<dbReference type="EMBL" id="JABSTU010000001">
    <property type="protein sequence ID" value="KAH8038752.1"/>
    <property type="molecule type" value="Genomic_DNA"/>
</dbReference>
<accession>A0A9J6EXR1</accession>
<keyword evidence="2" id="KW-1185">Reference proteome</keyword>
<proteinExistence type="predicted"/>
<organism evidence="1 2">
    <name type="scientific">Rhipicephalus microplus</name>
    <name type="common">Cattle tick</name>
    <name type="synonym">Boophilus microplus</name>
    <dbReference type="NCBI Taxonomy" id="6941"/>
    <lineage>
        <taxon>Eukaryota</taxon>
        <taxon>Metazoa</taxon>
        <taxon>Ecdysozoa</taxon>
        <taxon>Arthropoda</taxon>
        <taxon>Chelicerata</taxon>
        <taxon>Arachnida</taxon>
        <taxon>Acari</taxon>
        <taxon>Parasitiformes</taxon>
        <taxon>Ixodida</taxon>
        <taxon>Ixodoidea</taxon>
        <taxon>Ixodidae</taxon>
        <taxon>Rhipicephalinae</taxon>
        <taxon>Rhipicephalus</taxon>
        <taxon>Boophilus</taxon>
    </lineage>
</organism>
<sequence length="295" mass="33150">MLRRWCLASRNHLQRRLKYGGPPFGRARTLCPTRATATSSKSGKFELRSQTLALVKEPSSHVLDTRASAATIMDSNVFMDTVLTQKMPSLVRGNTKLYPFSSIPDFHFKIKSTGLFNRDLKVNATEGAIRHLDTAPHRKGSCQPPVLVGGKTTVACELDLSGINTTFLAKTKGDNLAGTIKSIWVNVNATKVLTDFEAAALPGKDASVQTFRIKELELKTKYDKSLSLGDDRKKDFRKEFEKKVQTSLYEVIYNEYKQIQSLCNALDELDNQPLRCRQDFMSQKKAVKALLRFVR</sequence>
<dbReference type="VEuPathDB" id="VectorBase:LOC119159679"/>
<reference evidence="1" key="2">
    <citation type="submission" date="2021-09" db="EMBL/GenBank/DDBJ databases">
        <authorList>
            <person name="Jia N."/>
            <person name="Wang J."/>
            <person name="Shi W."/>
            <person name="Du L."/>
            <person name="Sun Y."/>
            <person name="Zhan W."/>
            <person name="Jiang J."/>
            <person name="Wang Q."/>
            <person name="Zhang B."/>
            <person name="Ji P."/>
            <person name="Sakyi L.B."/>
            <person name="Cui X."/>
            <person name="Yuan T."/>
            <person name="Jiang B."/>
            <person name="Yang W."/>
            <person name="Lam T.T.-Y."/>
            <person name="Chang Q."/>
            <person name="Ding S."/>
            <person name="Wang X."/>
            <person name="Zhu J."/>
            <person name="Ruan X."/>
            <person name="Zhao L."/>
            <person name="Wei J."/>
            <person name="Que T."/>
            <person name="Du C."/>
            <person name="Cheng J."/>
            <person name="Dai P."/>
            <person name="Han X."/>
            <person name="Huang E."/>
            <person name="Gao Y."/>
            <person name="Liu J."/>
            <person name="Shao H."/>
            <person name="Ye R."/>
            <person name="Li L."/>
            <person name="Wei W."/>
            <person name="Wang X."/>
            <person name="Wang C."/>
            <person name="Huo Q."/>
            <person name="Li W."/>
            <person name="Guo W."/>
            <person name="Chen H."/>
            <person name="Chen S."/>
            <person name="Zhou L."/>
            <person name="Zhou L."/>
            <person name="Ni X."/>
            <person name="Tian J."/>
            <person name="Zhou Y."/>
            <person name="Sheng Y."/>
            <person name="Liu T."/>
            <person name="Pan Y."/>
            <person name="Xia L."/>
            <person name="Li J."/>
            <person name="Zhao F."/>
            <person name="Cao W."/>
        </authorList>
    </citation>
    <scope>NUCLEOTIDE SEQUENCE</scope>
    <source>
        <strain evidence="1">Rmic-2018</strain>
        <tissue evidence="1">Larvae</tissue>
    </source>
</reference>